<dbReference type="Pfam" id="PF02436">
    <property type="entry name" value="PYC_OADA"/>
    <property type="match status" value="1"/>
</dbReference>
<feature type="binding site" evidence="13">
    <location>
        <position position="609"/>
    </location>
    <ligand>
        <name>substrate</name>
    </ligand>
</feature>
<evidence type="ECO:0000313" key="21">
    <source>
        <dbReference type="Proteomes" id="UP000515847"/>
    </source>
</evidence>
<dbReference type="Gene3D" id="2.40.50.100">
    <property type="match status" value="1"/>
</dbReference>
<dbReference type="Pfam" id="PF00682">
    <property type="entry name" value="HMGL-like"/>
    <property type="match status" value="1"/>
</dbReference>
<evidence type="ECO:0000256" key="12">
    <source>
        <dbReference type="PIRSR" id="PIRSR001594-1"/>
    </source>
</evidence>
<dbReference type="PANTHER" id="PTHR43778:SF2">
    <property type="entry name" value="PYRUVATE CARBOXYLASE, MITOCHONDRIAL"/>
    <property type="match status" value="1"/>
</dbReference>
<feature type="binding site" evidence="13">
    <location>
        <position position="870"/>
    </location>
    <ligand>
        <name>substrate</name>
    </ligand>
</feature>
<keyword evidence="7 11" id="KW-0547">Nucleotide-binding</keyword>
<dbReference type="PANTHER" id="PTHR43778">
    <property type="entry name" value="PYRUVATE CARBOXYLASE"/>
    <property type="match status" value="1"/>
</dbReference>
<dbReference type="InterPro" id="IPR055268">
    <property type="entry name" value="PCB-like"/>
</dbReference>
<dbReference type="Gene3D" id="3.20.20.70">
    <property type="entry name" value="Aldolase class I"/>
    <property type="match status" value="1"/>
</dbReference>
<dbReference type="InterPro" id="IPR011053">
    <property type="entry name" value="Single_hybrid_motif"/>
</dbReference>
<dbReference type="KEGG" id="tfr:BR63_08735"/>
<dbReference type="CDD" id="cd06850">
    <property type="entry name" value="biotinyl_domain"/>
    <property type="match status" value="1"/>
</dbReference>
<dbReference type="GO" id="GO:0006094">
    <property type="term" value="P:gluconeogenesis"/>
    <property type="evidence" value="ECO:0007669"/>
    <property type="project" value="UniProtKB-UniPathway"/>
</dbReference>
<dbReference type="SUPFAM" id="SSF51246">
    <property type="entry name" value="Rudiment single hybrid motif"/>
    <property type="match status" value="1"/>
</dbReference>
<dbReference type="Pfam" id="PF02786">
    <property type="entry name" value="CPSase_L_D2"/>
    <property type="match status" value="1"/>
</dbReference>
<dbReference type="InterPro" id="IPR011764">
    <property type="entry name" value="Biotin_carboxylation_dom"/>
</dbReference>
<dbReference type="PROSITE" id="PS00188">
    <property type="entry name" value="BIOTIN"/>
    <property type="match status" value="1"/>
</dbReference>
<dbReference type="PROSITE" id="PS50968">
    <property type="entry name" value="BIOTINYL_LIPOYL"/>
    <property type="match status" value="1"/>
</dbReference>
<dbReference type="InterPro" id="IPR005481">
    <property type="entry name" value="BC-like_N"/>
</dbReference>
<dbReference type="FunFam" id="2.40.50.100:FF:000003">
    <property type="entry name" value="Acetyl-CoA carboxylase biotin carboxyl carrier protein"/>
    <property type="match status" value="1"/>
</dbReference>
<keyword evidence="4" id="KW-0312">Gluconeogenesis</keyword>
<feature type="binding site" evidence="14">
    <location>
        <position position="735"/>
    </location>
    <ligand>
        <name>Mn(2+)</name>
        <dbReference type="ChEBI" id="CHEBI:29035"/>
    </ligand>
</feature>
<dbReference type="CDD" id="cd07937">
    <property type="entry name" value="DRE_TIM_PC_TC_5S"/>
    <property type="match status" value="1"/>
</dbReference>
<feature type="domain" description="Lipoyl-binding" evidence="16">
    <location>
        <begin position="1062"/>
        <end position="1140"/>
    </location>
</feature>
<feature type="modified residue" description="N6-biotinyllysine" evidence="15">
    <location>
        <position position="1106"/>
    </location>
</feature>
<feature type="domain" description="Pyruvate carboxyltransferase" evidence="19">
    <location>
        <begin position="528"/>
        <end position="796"/>
    </location>
</feature>
<feature type="binding site" evidence="14">
    <location>
        <position position="537"/>
    </location>
    <ligand>
        <name>Mn(2+)</name>
        <dbReference type="ChEBI" id="CHEBI:29035"/>
    </ligand>
</feature>
<dbReference type="FunFam" id="3.30.470.20:FF:000012">
    <property type="entry name" value="Pyruvate carboxylase"/>
    <property type="match status" value="1"/>
</dbReference>
<keyword evidence="8 11" id="KW-0067">ATP-binding</keyword>
<keyword evidence="21" id="KW-1185">Reference proteome</keyword>
<dbReference type="InterPro" id="IPR000891">
    <property type="entry name" value="PYR_CT"/>
</dbReference>
<dbReference type="FunFam" id="3.30.1490.20:FF:000018">
    <property type="entry name" value="Biotin carboxylase"/>
    <property type="match status" value="1"/>
</dbReference>
<dbReference type="InterPro" id="IPR005479">
    <property type="entry name" value="CPAse_ATP-bd"/>
</dbReference>
<keyword evidence="10" id="KW-0511">Multifunctional enzyme</keyword>
<dbReference type="PROSITE" id="PS50975">
    <property type="entry name" value="ATP_GRASP"/>
    <property type="match status" value="1"/>
</dbReference>
<feature type="binding site" evidence="14">
    <location>
        <position position="737"/>
    </location>
    <ligand>
        <name>Mn(2+)</name>
        <dbReference type="ChEBI" id="CHEBI:29035"/>
    </ligand>
</feature>
<dbReference type="InterPro" id="IPR005930">
    <property type="entry name" value="Pyruv_COase"/>
</dbReference>
<dbReference type="InterPro" id="IPR000089">
    <property type="entry name" value="Biotin_lipoyl"/>
</dbReference>
<dbReference type="Proteomes" id="UP000515847">
    <property type="component" value="Chromosome"/>
</dbReference>
<keyword evidence="9 11" id="KW-0092">Biotin</keyword>
<evidence type="ECO:0000256" key="6">
    <source>
        <dbReference type="ARBA" id="ARBA00022723"/>
    </source>
</evidence>
<evidence type="ECO:0000256" key="11">
    <source>
        <dbReference type="PIRNR" id="PIRNR001594"/>
    </source>
</evidence>
<comment type="pathway">
    <text evidence="2">Carbohydrate biosynthesis; gluconeogenesis.</text>
</comment>
<dbReference type="PROSITE" id="PS00867">
    <property type="entry name" value="CPSASE_2"/>
    <property type="match status" value="1"/>
</dbReference>
<dbReference type="EC" id="6.4.1.1" evidence="3 11"/>
<feature type="domain" description="Biotin carboxylation" evidence="18">
    <location>
        <begin position="3"/>
        <end position="456"/>
    </location>
</feature>
<dbReference type="Gene3D" id="3.30.470.20">
    <property type="entry name" value="ATP-grasp fold, B domain"/>
    <property type="match status" value="1"/>
</dbReference>
<dbReference type="NCBIfam" id="NF006761">
    <property type="entry name" value="PRK09282.1"/>
    <property type="match status" value="1"/>
</dbReference>
<evidence type="ECO:0000256" key="4">
    <source>
        <dbReference type="ARBA" id="ARBA00022432"/>
    </source>
</evidence>
<dbReference type="FunFam" id="3.40.50.20:FF:000010">
    <property type="entry name" value="Propionyl-CoA carboxylase subunit alpha"/>
    <property type="match status" value="1"/>
</dbReference>
<dbReference type="InterPro" id="IPR005482">
    <property type="entry name" value="Biotin_COase_C"/>
</dbReference>
<dbReference type="SUPFAM" id="SSF52440">
    <property type="entry name" value="PreATP-grasp domain"/>
    <property type="match status" value="1"/>
</dbReference>
<dbReference type="NCBIfam" id="NF009554">
    <property type="entry name" value="PRK12999.1"/>
    <property type="match status" value="1"/>
</dbReference>
<dbReference type="NCBIfam" id="TIGR01235">
    <property type="entry name" value="pyruv_carbox"/>
    <property type="match status" value="1"/>
</dbReference>
<evidence type="ECO:0000256" key="13">
    <source>
        <dbReference type="PIRSR" id="PIRSR001594-2"/>
    </source>
</evidence>
<evidence type="ECO:0000256" key="5">
    <source>
        <dbReference type="ARBA" id="ARBA00022598"/>
    </source>
</evidence>
<dbReference type="EMBL" id="CP045798">
    <property type="protein sequence ID" value="QNB46393.1"/>
    <property type="molecule type" value="Genomic_DNA"/>
</dbReference>
<proteinExistence type="predicted"/>
<reference evidence="20 21" key="1">
    <citation type="journal article" date="2019" name="Front. Microbiol.">
        <title>Thermoanaerosceptrum fracticalcis gen. nov. sp. nov., a Novel Fumarate-Fermenting Microorganism From a Deep Fractured Carbonate Aquifer of the US Great Basin.</title>
        <authorList>
            <person name="Hamilton-Brehm S.D."/>
            <person name="Stewart L.E."/>
            <person name="Zavarin M."/>
            <person name="Caldwell M."/>
            <person name="Lawson P.A."/>
            <person name="Onstott T.C."/>
            <person name="Grzymski J."/>
            <person name="Neveux I."/>
            <person name="Lollar B.S."/>
            <person name="Russell C.E."/>
            <person name="Moser D.P."/>
        </authorList>
    </citation>
    <scope>NUCLEOTIDE SEQUENCE [LARGE SCALE GENOMIC DNA]</scope>
    <source>
        <strain evidence="20 21">DRI-13</strain>
    </source>
</reference>
<evidence type="ECO:0000259" key="17">
    <source>
        <dbReference type="PROSITE" id="PS50975"/>
    </source>
</evidence>
<evidence type="ECO:0000256" key="8">
    <source>
        <dbReference type="ARBA" id="ARBA00022840"/>
    </source>
</evidence>
<comment type="cofactor">
    <cofactor evidence="1 11">
        <name>biotin</name>
        <dbReference type="ChEBI" id="CHEBI:57586"/>
    </cofactor>
</comment>
<dbReference type="GO" id="GO:0005524">
    <property type="term" value="F:ATP binding"/>
    <property type="evidence" value="ECO:0007669"/>
    <property type="project" value="UniProtKB-UniRule"/>
</dbReference>
<organism evidence="20 21">
    <name type="scientific">Thermanaerosceptrum fracticalcis</name>
    <dbReference type="NCBI Taxonomy" id="1712410"/>
    <lineage>
        <taxon>Bacteria</taxon>
        <taxon>Bacillati</taxon>
        <taxon>Bacillota</taxon>
        <taxon>Clostridia</taxon>
        <taxon>Eubacteriales</taxon>
        <taxon>Peptococcaceae</taxon>
        <taxon>Thermanaerosceptrum</taxon>
    </lineage>
</organism>
<dbReference type="InterPro" id="IPR003379">
    <property type="entry name" value="Carboxylase_cons_dom"/>
</dbReference>
<evidence type="ECO:0000256" key="14">
    <source>
        <dbReference type="PIRSR" id="PIRSR001594-3"/>
    </source>
</evidence>
<feature type="modified residue" description="N6-carboxylysine" evidence="15">
    <location>
        <position position="706"/>
    </location>
</feature>
<dbReference type="PROSITE" id="PS00866">
    <property type="entry name" value="CPSASE_1"/>
    <property type="match status" value="1"/>
</dbReference>
<comment type="function">
    <text evidence="11">Catalyzes a 2-step reaction, involving the ATP-dependent carboxylation of the covalently attached biotin in the first step and the transfer of the carboxyl group to pyruvate in the second.</text>
</comment>
<evidence type="ECO:0000256" key="2">
    <source>
        <dbReference type="ARBA" id="ARBA00004742"/>
    </source>
</evidence>
<dbReference type="InterPro" id="IPR013785">
    <property type="entry name" value="Aldolase_TIM"/>
</dbReference>
<dbReference type="InterPro" id="IPR016185">
    <property type="entry name" value="PreATP-grasp_dom_sf"/>
</dbReference>
<dbReference type="PROSITE" id="PS50991">
    <property type="entry name" value="PYR_CT"/>
    <property type="match status" value="1"/>
</dbReference>
<evidence type="ECO:0000256" key="10">
    <source>
        <dbReference type="ARBA" id="ARBA00023268"/>
    </source>
</evidence>
<evidence type="ECO:0000259" key="18">
    <source>
        <dbReference type="PROSITE" id="PS50979"/>
    </source>
</evidence>
<name>A0A7G6E2T9_THEFR</name>
<evidence type="ECO:0000256" key="3">
    <source>
        <dbReference type="ARBA" id="ARBA00013057"/>
    </source>
</evidence>
<evidence type="ECO:0000256" key="9">
    <source>
        <dbReference type="ARBA" id="ARBA00023267"/>
    </source>
</evidence>
<dbReference type="Pfam" id="PF02785">
    <property type="entry name" value="Biotin_carb_C"/>
    <property type="match status" value="1"/>
</dbReference>
<dbReference type="SUPFAM" id="SSF51230">
    <property type="entry name" value="Single hybrid motif"/>
    <property type="match status" value="1"/>
</dbReference>
<evidence type="ECO:0000313" key="20">
    <source>
        <dbReference type="EMBL" id="QNB46393.1"/>
    </source>
</evidence>
<dbReference type="PIRSF" id="PIRSF001594">
    <property type="entry name" value="Pyruv_carbox"/>
    <property type="match status" value="1"/>
</dbReference>
<keyword evidence="5 11" id="KW-0436">Ligase</keyword>
<feature type="active site" evidence="12">
    <location>
        <position position="295"/>
    </location>
</feature>
<dbReference type="SUPFAM" id="SSF51569">
    <property type="entry name" value="Aldolase"/>
    <property type="match status" value="1"/>
</dbReference>
<evidence type="ECO:0000259" key="16">
    <source>
        <dbReference type="PROSITE" id="PS50968"/>
    </source>
</evidence>
<gene>
    <name evidence="20" type="ORF">BR63_08735</name>
</gene>
<dbReference type="GO" id="GO:0046872">
    <property type="term" value="F:metal ion binding"/>
    <property type="evidence" value="ECO:0007669"/>
    <property type="project" value="UniProtKB-KW"/>
</dbReference>
<keyword evidence="20" id="KW-0670">Pyruvate</keyword>
<dbReference type="GO" id="GO:0004736">
    <property type="term" value="F:pyruvate carboxylase activity"/>
    <property type="evidence" value="ECO:0007669"/>
    <property type="project" value="UniProtKB-EC"/>
</dbReference>
<feature type="binding site" evidence="13">
    <location>
        <position position="238"/>
    </location>
    <ligand>
        <name>ATP</name>
        <dbReference type="ChEBI" id="CHEBI:30616"/>
    </ligand>
</feature>
<dbReference type="InterPro" id="IPR001882">
    <property type="entry name" value="Biotin_BS"/>
</dbReference>
<dbReference type="SUPFAM" id="SSF56059">
    <property type="entry name" value="Glutathione synthetase ATP-binding domain-like"/>
    <property type="match status" value="1"/>
</dbReference>
<dbReference type="InterPro" id="IPR011761">
    <property type="entry name" value="ATP-grasp"/>
</dbReference>
<sequence length="1140" mass="127361">MKVFKKVMVANRGEIAIRVFRACADLGIRTLAIYSNEDKYSLFRTKADESYLIGEQKGPLDAYLDIGLIIDLALKKGVDAIHPGYGFLSENAEFARACEEAGITFIGPTPYILEKMGDKISSKIIAQKVGVPTIPGSNHPIGSLEEAEFIASQCGFPVILKASAGGGGRGMRVVYKKEDLLTEYELARNEAKKAFGNDTIFIEKYLEKPKHIEVQILGDKYGNIVHLYERDCSIQRRHQKLIEFTPAFSLSPEKRRQICEDALKIAREIQYENAGTIEFLVDARGNHYFIEMNPRIQVEHTVTEMVTGIDLVQSQLLIAQGYPLDSPAIGIKNQDDIKVRGYSIQCRVTTEDPRNNFAPDTGKITVYRSGGGFGVRLDAGNAFTGAIITPYYDSLLVKITTWDRQFTGAVKKALRSIGELRIRGVKTNIPFLANVLNHPTFLAGDCHTGFIDETPQLFELEPPKDRGTKVLKYLGNIIVNTPRPPKPVYDKPPIPSLPAETPPAGLKQFLDQQGPEAFKKWILAQDKLLLTDTTFRDAHQSLLATRVRTKDMVRIARATAHFLPHLFSLEMWGGATFDVSYRFLYESPWTRLEELRQRIPNIPFQMLLRGSNAVGYTNYPDNVIRAFIQESAQRGIDIFRIFDSLNWLKGMEVAIDEVLKTGKVAEGCICYTGDIMDPKRDKYSLQYYLKLAKELEKTGAHILGIKDMAGLLKPYAAKALIKALKEEISLPIHLHTHDTSGNQIATLLMAAESGVDIVDAALNSMSGLTSQPPLNSLVAALAQTSRDTGLDPDKLQRLSDYWQQVRSYYAQFETGLKSAITEIYKYEIPGGQYSNLKSQVESLGLGHLFDQVKEKYREANEILGDIVKVTPSSKVIGDLAIFMVQNKLTRDNIVEKGRDLTFPDSVVSYFKGHMGQPMGGFPPELQKVVLKGESPIHCRPGELLEPVNFKEIEEHLKTHFDLDAERTDVLSYCLYPRVFEDYLKHLKEYSDLSRMDSHVFFQGLDPGETTELAIEDGKTLLIKYIGLGELNEDGTRNVIFELNGVRREVAIPEKGAQEKTTAIKLADPADPGQVGASIPGTVFKILVEKGQKVEENEALIIIEAMKMETKIVARKKGMVEEILVKQGQAVKAGELLMKIK</sequence>
<dbReference type="Pfam" id="PF00364">
    <property type="entry name" value="Biotin_lipoyl"/>
    <property type="match status" value="1"/>
</dbReference>
<dbReference type="Pfam" id="PF00289">
    <property type="entry name" value="Biotin_carb_N"/>
    <property type="match status" value="1"/>
</dbReference>
<protein>
    <recommendedName>
        <fullName evidence="3 11">Pyruvate carboxylase</fullName>
        <ecNumber evidence="3 11">6.4.1.1</ecNumber>
    </recommendedName>
</protein>
<feature type="binding site" description="via carbamate group" evidence="14">
    <location>
        <position position="706"/>
    </location>
    <ligand>
        <name>Mn(2+)</name>
        <dbReference type="ChEBI" id="CHEBI:29035"/>
    </ligand>
</feature>
<comment type="catalytic activity">
    <reaction evidence="11">
        <text>hydrogencarbonate + pyruvate + ATP = oxaloacetate + ADP + phosphate + H(+)</text>
        <dbReference type="Rhea" id="RHEA:20844"/>
        <dbReference type="ChEBI" id="CHEBI:15361"/>
        <dbReference type="ChEBI" id="CHEBI:15378"/>
        <dbReference type="ChEBI" id="CHEBI:16452"/>
        <dbReference type="ChEBI" id="CHEBI:17544"/>
        <dbReference type="ChEBI" id="CHEBI:30616"/>
        <dbReference type="ChEBI" id="CHEBI:43474"/>
        <dbReference type="ChEBI" id="CHEBI:456216"/>
        <dbReference type="EC" id="6.4.1.1"/>
    </reaction>
</comment>
<dbReference type="FunFam" id="3.20.20.70:FF:000033">
    <property type="entry name" value="Pyruvate carboxylase"/>
    <property type="match status" value="1"/>
</dbReference>
<dbReference type="OrthoDB" id="9807469at2"/>
<accession>A0A7G6E2T9</accession>
<dbReference type="SUPFAM" id="SSF89000">
    <property type="entry name" value="post-HMGL domain-like"/>
    <property type="match status" value="1"/>
</dbReference>
<evidence type="ECO:0000256" key="1">
    <source>
        <dbReference type="ARBA" id="ARBA00001953"/>
    </source>
</evidence>
<evidence type="ECO:0000256" key="15">
    <source>
        <dbReference type="PIRSR" id="PIRSR001594-4"/>
    </source>
</evidence>
<dbReference type="Gene3D" id="3.10.600.10">
    <property type="entry name" value="pyruvate carboxylase f1077a mutant domain"/>
    <property type="match status" value="1"/>
</dbReference>
<evidence type="ECO:0000256" key="7">
    <source>
        <dbReference type="ARBA" id="ARBA00022741"/>
    </source>
</evidence>
<feature type="binding site" evidence="13">
    <location>
        <position position="119"/>
    </location>
    <ligand>
        <name>ATP</name>
        <dbReference type="ChEBI" id="CHEBI:30616"/>
    </ligand>
</feature>
<feature type="domain" description="ATP-grasp" evidence="17">
    <location>
        <begin position="123"/>
        <end position="320"/>
    </location>
</feature>
<dbReference type="AlphaFoldDB" id="A0A7G6E2T9"/>
<dbReference type="UniPathway" id="UPA00138"/>
<dbReference type="InterPro" id="IPR011054">
    <property type="entry name" value="Rudment_hybrid_motif"/>
</dbReference>
<dbReference type="RefSeq" id="WP_081908165.1">
    <property type="nucleotide sequence ID" value="NZ_CP045798.1"/>
</dbReference>
<dbReference type="SMART" id="SM00878">
    <property type="entry name" value="Biotin_carb_C"/>
    <property type="match status" value="1"/>
</dbReference>
<keyword evidence="6 14" id="KW-0479">Metal-binding</keyword>
<dbReference type="PROSITE" id="PS50979">
    <property type="entry name" value="BC"/>
    <property type="match status" value="1"/>
</dbReference>
<evidence type="ECO:0000259" key="19">
    <source>
        <dbReference type="PROSITE" id="PS50991"/>
    </source>
</evidence>
<dbReference type="GO" id="GO:0005737">
    <property type="term" value="C:cytoplasm"/>
    <property type="evidence" value="ECO:0007669"/>
    <property type="project" value="TreeGrafter"/>
</dbReference>
<feature type="binding site" evidence="13">
    <location>
        <position position="203"/>
    </location>
    <ligand>
        <name>ATP</name>
        <dbReference type="ChEBI" id="CHEBI:30616"/>
    </ligand>
</feature>